<evidence type="ECO:0000259" key="27">
    <source>
        <dbReference type="PROSITE" id="PS52004"/>
    </source>
</evidence>
<keyword evidence="11" id="KW-0443">Lipid metabolism</keyword>
<comment type="similarity">
    <text evidence="3">Belongs to the ATP-dependent AMP-binding enzyme family.</text>
</comment>
<dbReference type="FunFam" id="2.30.38.10:FF:000001">
    <property type="entry name" value="Non-ribosomal peptide synthetase PvdI"/>
    <property type="match status" value="2"/>
</dbReference>
<dbReference type="Gene3D" id="3.30.559.30">
    <property type="entry name" value="Nonribosomal peptide synthetase, condensation domain"/>
    <property type="match status" value="2"/>
</dbReference>
<feature type="region of interest" description="Disordered" evidence="25">
    <location>
        <begin position="1172"/>
        <end position="1215"/>
    </location>
</feature>
<evidence type="ECO:0000256" key="9">
    <source>
        <dbReference type="ARBA" id="ARBA00022898"/>
    </source>
</evidence>
<dbReference type="InterPro" id="IPR016039">
    <property type="entry name" value="Thiolase-like"/>
</dbReference>
<dbReference type="GO" id="GO:0043041">
    <property type="term" value="P:amino acid activation for nonribosomal peptide biosynthetic process"/>
    <property type="evidence" value="ECO:0007669"/>
    <property type="project" value="UniProtKB-ARBA"/>
</dbReference>
<dbReference type="GO" id="GO:0031177">
    <property type="term" value="F:phosphopantetheine binding"/>
    <property type="evidence" value="ECO:0007669"/>
    <property type="project" value="InterPro"/>
</dbReference>
<evidence type="ECO:0000256" key="12">
    <source>
        <dbReference type="ARBA" id="ARBA00023268"/>
    </source>
</evidence>
<evidence type="ECO:0000256" key="21">
    <source>
        <dbReference type="ARBA" id="ARBA00075053"/>
    </source>
</evidence>
<dbReference type="EMBL" id="JACHIA010000002">
    <property type="protein sequence ID" value="MBB6069430.1"/>
    <property type="molecule type" value="Genomic_DNA"/>
</dbReference>
<dbReference type="InterPro" id="IPR016035">
    <property type="entry name" value="Acyl_Trfase/lysoPLipase"/>
</dbReference>
<dbReference type="Pfam" id="PF00550">
    <property type="entry name" value="PP-binding"/>
    <property type="match status" value="3"/>
</dbReference>
<dbReference type="InterPro" id="IPR015422">
    <property type="entry name" value="PyrdxlP-dep_Trfase_small"/>
</dbReference>
<dbReference type="RefSeq" id="WP_170037694.1">
    <property type="nucleotide sequence ID" value="NZ_JABDTL010000002.1"/>
</dbReference>
<dbReference type="FunFam" id="1.10.1200.10:FF:000005">
    <property type="entry name" value="Nonribosomal peptide synthetase 1"/>
    <property type="match status" value="1"/>
</dbReference>
<dbReference type="SUPFAM" id="SSF53474">
    <property type="entry name" value="alpha/beta-Hydrolases"/>
    <property type="match status" value="1"/>
</dbReference>
<dbReference type="SUPFAM" id="SSF53383">
    <property type="entry name" value="PLP-dependent transferases"/>
    <property type="match status" value="1"/>
</dbReference>
<dbReference type="Gene3D" id="3.30.70.3290">
    <property type="match status" value="1"/>
</dbReference>
<evidence type="ECO:0000256" key="17">
    <source>
        <dbReference type="ARBA" id="ARBA00052745"/>
    </source>
</evidence>
<dbReference type="InterPro" id="IPR015421">
    <property type="entry name" value="PyrdxlP-dep_Trfase_major"/>
</dbReference>
<feature type="domain" description="Carrier" evidence="26">
    <location>
        <begin position="2737"/>
        <end position="2812"/>
    </location>
</feature>
<dbReference type="FunFam" id="3.40.50.980:FF:000001">
    <property type="entry name" value="Non-ribosomal peptide synthetase"/>
    <property type="match status" value="2"/>
</dbReference>
<dbReference type="InterPro" id="IPR006162">
    <property type="entry name" value="Ppantetheine_attach_site"/>
</dbReference>
<dbReference type="Pfam" id="PF13193">
    <property type="entry name" value="AMP-binding_C"/>
    <property type="match status" value="2"/>
</dbReference>
<evidence type="ECO:0000256" key="1">
    <source>
        <dbReference type="ARBA" id="ARBA00001937"/>
    </source>
</evidence>
<comment type="caution">
    <text evidence="28">The sequence shown here is derived from an EMBL/GenBank/DDBJ whole genome shotgun (WGS) entry which is preliminary data.</text>
</comment>
<evidence type="ECO:0000256" key="24">
    <source>
        <dbReference type="SAM" id="Coils"/>
    </source>
</evidence>
<evidence type="ECO:0000256" key="13">
    <source>
        <dbReference type="ARBA" id="ARBA00029443"/>
    </source>
</evidence>
<dbReference type="FunFam" id="3.30.559.10:FF:000012">
    <property type="entry name" value="Non-ribosomal peptide synthetase"/>
    <property type="match status" value="1"/>
</dbReference>
<evidence type="ECO:0000256" key="11">
    <source>
        <dbReference type="ARBA" id="ARBA00023098"/>
    </source>
</evidence>
<dbReference type="PROSITE" id="PS50075">
    <property type="entry name" value="CARRIER"/>
    <property type="match status" value="3"/>
</dbReference>
<dbReference type="SUPFAM" id="SSF55048">
    <property type="entry name" value="Probable ACP-binding domain of malonyl-CoA ACP transacylase"/>
    <property type="match status" value="1"/>
</dbReference>
<keyword evidence="12" id="KW-0511">Multifunctional enzyme</keyword>
<dbReference type="PANTHER" id="PTHR45527:SF1">
    <property type="entry name" value="FATTY ACID SYNTHASE"/>
    <property type="match status" value="1"/>
</dbReference>
<dbReference type="FunFam" id="3.40.47.10:FF:000042">
    <property type="entry name" value="Polyketide synthase Pks13"/>
    <property type="match status" value="1"/>
</dbReference>
<dbReference type="InterPro" id="IPR014043">
    <property type="entry name" value="Acyl_transferase_dom"/>
</dbReference>
<dbReference type="InterPro" id="IPR020841">
    <property type="entry name" value="PKS_Beta-ketoAc_synthase_dom"/>
</dbReference>
<dbReference type="PROSITE" id="PS52004">
    <property type="entry name" value="KS3_2"/>
    <property type="match status" value="1"/>
</dbReference>
<comment type="catalytic activity">
    <reaction evidence="17">
        <text>icosanoyl-[(phenol)carboxyphthiodiolenone synthase] + 2 (S)-methylmalonyl-CoA + 3 malonyl-CoA + 5 NADPH + 10 H(+) = C32-carboxyphthiodiolenone-[(phenol)carboxyphthiodiolenone synthase] + 5 CO2 + 5 NADP(+) + 5 CoA + 2 H2O</text>
        <dbReference type="Rhea" id="RHEA:57748"/>
        <dbReference type="Rhea" id="RHEA-COMP:14985"/>
        <dbReference type="Rhea" id="RHEA-COMP:14986"/>
        <dbReference type="ChEBI" id="CHEBI:15377"/>
        <dbReference type="ChEBI" id="CHEBI:15378"/>
        <dbReference type="ChEBI" id="CHEBI:16526"/>
        <dbReference type="ChEBI" id="CHEBI:57287"/>
        <dbReference type="ChEBI" id="CHEBI:57327"/>
        <dbReference type="ChEBI" id="CHEBI:57384"/>
        <dbReference type="ChEBI" id="CHEBI:57783"/>
        <dbReference type="ChEBI" id="CHEBI:58349"/>
        <dbReference type="ChEBI" id="CHEBI:87848"/>
        <dbReference type="ChEBI" id="CHEBI:142236"/>
        <dbReference type="EC" id="2.3.1.292"/>
    </reaction>
</comment>
<dbReference type="InterPro" id="IPR000873">
    <property type="entry name" value="AMP-dep_synth/lig_dom"/>
</dbReference>
<dbReference type="Gene3D" id="3.40.50.12780">
    <property type="entry name" value="N-terminal domain of ligase-like"/>
    <property type="match status" value="1"/>
</dbReference>
<evidence type="ECO:0000256" key="4">
    <source>
        <dbReference type="ARBA" id="ARBA00022450"/>
    </source>
</evidence>
<dbReference type="InterPro" id="IPR016036">
    <property type="entry name" value="Malonyl_transacylase_ACP-bd"/>
</dbReference>
<dbReference type="Pfam" id="PF00501">
    <property type="entry name" value="AMP-binding"/>
    <property type="match status" value="2"/>
</dbReference>
<dbReference type="Pfam" id="PF00975">
    <property type="entry name" value="Thioesterase"/>
    <property type="match status" value="1"/>
</dbReference>
<dbReference type="GO" id="GO:0034081">
    <property type="term" value="C:polyketide synthase complex"/>
    <property type="evidence" value="ECO:0007669"/>
    <property type="project" value="UniProtKB-ARBA"/>
</dbReference>
<comment type="similarity">
    <text evidence="13">In the C-terminal section; belongs to the NRP synthetase family.</text>
</comment>
<dbReference type="Pfam" id="PF00202">
    <property type="entry name" value="Aminotran_3"/>
    <property type="match status" value="1"/>
</dbReference>
<evidence type="ECO:0000256" key="7">
    <source>
        <dbReference type="ARBA" id="ARBA00022832"/>
    </source>
</evidence>
<evidence type="ECO:0000256" key="18">
    <source>
        <dbReference type="ARBA" id="ARBA00058455"/>
    </source>
</evidence>
<dbReference type="SMART" id="SM00827">
    <property type="entry name" value="PKS_AT"/>
    <property type="match status" value="1"/>
</dbReference>
<keyword evidence="5" id="KW-0597">Phosphoprotein</keyword>
<evidence type="ECO:0000256" key="8">
    <source>
        <dbReference type="ARBA" id="ARBA00022857"/>
    </source>
</evidence>
<dbReference type="Gene3D" id="3.40.50.980">
    <property type="match status" value="2"/>
</dbReference>
<dbReference type="Gene3D" id="3.40.50.1820">
    <property type="entry name" value="alpha/beta hydrolase"/>
    <property type="match status" value="1"/>
</dbReference>
<dbReference type="FunFam" id="1.10.1200.10:FF:000016">
    <property type="entry name" value="Non-ribosomal peptide synthase"/>
    <property type="match status" value="1"/>
</dbReference>
<feature type="compositionally biased region" description="Polar residues" evidence="25">
    <location>
        <begin position="1188"/>
        <end position="1215"/>
    </location>
</feature>
<dbReference type="InterPro" id="IPR036736">
    <property type="entry name" value="ACP-like_sf"/>
</dbReference>
<evidence type="ECO:0000313" key="28">
    <source>
        <dbReference type="EMBL" id="MBB6069430.1"/>
    </source>
</evidence>
<feature type="coiled-coil region" evidence="24">
    <location>
        <begin position="1089"/>
        <end position="1123"/>
    </location>
</feature>
<keyword evidence="10" id="KW-0560">Oxidoreductase</keyword>
<dbReference type="GO" id="GO:0008483">
    <property type="term" value="F:transaminase activity"/>
    <property type="evidence" value="ECO:0007669"/>
    <property type="project" value="InterPro"/>
</dbReference>
<dbReference type="InterPro" id="IPR015424">
    <property type="entry name" value="PyrdxlP-dep_Trfase"/>
</dbReference>
<dbReference type="Gene3D" id="3.40.640.10">
    <property type="entry name" value="Type I PLP-dependent aspartate aminotransferase-like (Major domain)"/>
    <property type="match status" value="1"/>
</dbReference>
<dbReference type="Gene3D" id="2.30.38.10">
    <property type="entry name" value="Luciferase, Domain 3"/>
    <property type="match status" value="1"/>
</dbReference>
<dbReference type="Pfam" id="PF00109">
    <property type="entry name" value="ketoacyl-synt"/>
    <property type="match status" value="1"/>
</dbReference>
<comment type="catalytic activity">
    <reaction evidence="14">
        <text>17-(4-hydroxyphenyl)heptadecanoyl-[(phenol)carboxyphthiodiolenone synthase] + 2 (S)-methylmalonyl-CoA + 3 malonyl-CoA + 5 NADPH + 10 H(+) = C35-(phenol)carboxyphthiodiolenone-[(phenol)carboxyphthiodiolenone synthase] + 5 CO2 + 5 NADP(+) + 5 CoA + 2 H2O</text>
        <dbReference type="Rhea" id="RHEA:57756"/>
        <dbReference type="Rhea" id="RHEA-COMP:14272"/>
        <dbReference type="Rhea" id="RHEA-COMP:14989"/>
        <dbReference type="ChEBI" id="CHEBI:15377"/>
        <dbReference type="ChEBI" id="CHEBI:15378"/>
        <dbReference type="ChEBI" id="CHEBI:16526"/>
        <dbReference type="ChEBI" id="CHEBI:57287"/>
        <dbReference type="ChEBI" id="CHEBI:57327"/>
        <dbReference type="ChEBI" id="CHEBI:57384"/>
        <dbReference type="ChEBI" id="CHEBI:57783"/>
        <dbReference type="ChEBI" id="CHEBI:58349"/>
        <dbReference type="ChEBI" id="CHEBI:133300"/>
        <dbReference type="ChEBI" id="CHEBI:142259"/>
        <dbReference type="EC" id="2.3.1.292"/>
    </reaction>
</comment>
<dbReference type="InterPro" id="IPR018201">
    <property type="entry name" value="Ketoacyl_synth_AS"/>
</dbReference>
<dbReference type="SUPFAM" id="SSF52777">
    <property type="entry name" value="CoA-dependent acyltransferases"/>
    <property type="match status" value="4"/>
</dbReference>
<dbReference type="GO" id="GO:0044550">
    <property type="term" value="P:secondary metabolite biosynthetic process"/>
    <property type="evidence" value="ECO:0007669"/>
    <property type="project" value="TreeGrafter"/>
</dbReference>
<dbReference type="Gene3D" id="1.10.1200.10">
    <property type="entry name" value="ACP-like"/>
    <property type="match status" value="3"/>
</dbReference>
<accession>A0A841GQT5</accession>
<dbReference type="InterPro" id="IPR023213">
    <property type="entry name" value="CAT-like_dom_sf"/>
</dbReference>
<keyword evidence="6" id="KW-0808">Transferase</keyword>
<feature type="region of interest" description="Disordered" evidence="25">
    <location>
        <begin position="1744"/>
        <end position="1774"/>
    </location>
</feature>
<dbReference type="Pfam" id="PF02801">
    <property type="entry name" value="Ketoacyl-synt_C"/>
    <property type="match status" value="1"/>
</dbReference>
<dbReference type="NCBIfam" id="TIGR01733">
    <property type="entry name" value="AA-adenyl-dom"/>
    <property type="match status" value="2"/>
</dbReference>
<dbReference type="InterPro" id="IPR001031">
    <property type="entry name" value="Thioesterase"/>
</dbReference>
<sequence>MAEHGIDPGEATGLEVAVVGMAGRFPGAPDIHAFWRNLRDGVESIRFFSRAELAAAGTDPELLDHPDFVPARGELAGADEFDAGLFHLTPRDAEILDPQHRVLLECAWAALEHAGYDPARVDRPVGVFAGCSTSGYLANLAASPELMRSVGTTRLLLGNEKDHLAAGISYRLNLRGPSLAVQTACSTSMVAVHLACQSLLAGECDMALAGGAGIGVPLRTGYLYVPEGIASPDGHCRAFDAEARGTVGGSGAGMVALRRLEDALADGDTIHAVIRGSAVNNDGAQKVGYTAPSVTGQARVLSEALAAAQVDPSTIHYLEAHGSGTPLGDAIELKAVGQVLAGVEGHRWAIGSVKTNVGHLDAAAGITGFIKTVMSLKHQQIPPSLHCTVPHPEIAASGGRVFVNTELRPWERNGTPRRAGVSSFGIGGTNAHVILEEAPVPAPSGPSRALQLLVLSARTPEAAAAAARNLAAHLEAESPGLADAAFTLQTGRREMEHRLAVVCADAAEGAAALREAAAGGAARVQAERPAAFLFPGLGMHHVDMARGLYDAEPAFRDAVDECCELLLPVLGSDLRAVMYGPAGDDGPASGGWNLRAMLGRDAAPAPSALDDTRLAQPAVFVTEYALARLWMSWGVEPRALLGHSLGEYVAACVAGVLRVEDALRLVALRARLIDALPEGAMLAVPLGEAELRALLPAGVDVAAVNTPESCVAAGPVEAIQALEAVLAERGTVSRRLTTRHAFHSRAMTAVAAELERLVEGFELAAPRIPIVSNVTGTWMTEAEARSPGYWARHLCQTVRFADGVATLRAEPGWVMLEVGPGQTLGAWAMQHPTGDAGAHTAFSSLRHPHNRVDDLRFLLDTLGGLWCAGVRVDWPAFSAGESRRRVPLPGYPFERRRYFVDAPRPAAPLPDQAELEQGGTPAPDAHHGKEPDMMDNGRAAQASPRRRDILQRLREISAELTGIGADQVETGVDFFRAGFDSLLLLQGIQAIEKRVGVRVSLVELLEEIVTLDALAEHIDRALAPDVVVHVDRPAVPEPVIAEAVAQALAAEGVVPEAAAPVPAEPPRTIAAPPAFYPAPGSQRGWAENAGALERLVERQMEMMREQNERVIAQQMELARQQSELMSRHIAAFLGGVIPTIEPAPRAPADGAAANGSAHAASPLGGPASPVVAGGSANGSASAETASSYGSPSTLVAGSPNRSSTSLHGSINGGSSTPDAGFVNGVSSTETVGFVNGGASAGVHGLTNGGASAVIGGSANGGGSTVVAELRGGAVEPGRARIRPETFVAYQPLNTDPAGLNPVQREYLDGFIDRYVARTGASKAHQARFHRALADSRVTARFRRALKEILYPIVGTGGRGSRLRDLDGNEYVDIAMGFGCNLFGHAPDFVTRAVHEQAERGYALGPQSEDAGYAAELVCRLGGVDRAVFCNSGTEAVLGAVRAARTYTGRTKVAMFAGSYHGWSDLVLGRLFTAGGRREVRPSAPGVPPLPLGDVLMLDFDDPASLELLAEQLDQIALVMVEPVQSRRPDLQPFAFLRQLRRMTQDAGVLLLFDELITGFRMGTGGAQSFFGVKADLVTYGKVVAGGLPMGVVGGTEEVMSVFDGGMWNYGDDSYPTGQRTLFAGAYFKHPVSMAVARAILTEVERRGQPMYDELNARTTALVERINAFLEAGRYPITAAHFSSCFRFFFGPEVVFPDLFNHHLIAEGIYVLPETGTHFLSPAHTDEDLEAVYRAICTTLRDMRRGGFIPPGPDGGEDDDGPESGGPSAPGLAVRGLPVDGNAADEVRVLPLTEGQRQLWFESQMGDDAALAYVESTAVRLRGPLNVDALRAALDAVSARHDTLRMTFSADGEAQLIHPPRPLQVPWADFRAVPADERDERVRAWLRGLAREPFRLAEGPLVRFALAAVEADEHLLVITAHHAAVDGWSFGVVWSDLSAMYAAAREGRRAELPAPADHGAAVRAQVEAVSSDEEAEAYWLARFADGVPVLDLPTDRPRPPVRGYAGERVERVMGGRLMHRLADAGRPHGLTLFNTLLSAYFVWLSRLSGQDDIVVGTPAAGQAGRAGAAELVGYGINVLPVRARVDANASFADNARAVRRALLGALEHQGFSFPRLVEKLLRTRDPSRPPVFSAMLNLDREPETTLLGDVPASFEPNFAGGAKVDIRFALTETGDQLVLRCDFAAELFDAATIAGWLAGFERLLEQVAAGPGTRVSEMALVGGDDRRRVLRDWNRTDAPRAETCLHRLFEAQAARTPDAAAVLFGERTVTYAELDRAANRVAHALLRRGTGVETRVAVLMDNGPEAVAALLGVMKAGAAYVPLDAASPADRLRYVLADSGAALVLTDGSAPLPADAPPSVHAGPGALDGERDDAPAAAVHPRGLAYVIYTSGSTGRPKGVGVEHRSVCNTILNYIHEYEVHPAARVLSFAPLHFDASGTDLYTALCSGAAVVTAPREALVPGPELVALLEGQRVTHAKFTPSALAALPSAPLPALEAVMTGGEACTAELVAHWAPGRRFYNGYGPTEASIRVTVARCTDGTRIPPLGRPTDNVRLYVLDPFGHPLPPGVPGELCIGGVQVARGYLGRPALTAEKFIPDPFGPEPGGRLYRSGDRVRHRVDGELEFLGRTDFQVKIRGYRIETGEVEAALREFPGVRDAIVVAREDAPGDRRLVGYAAVEGEAPSPRAVRDALRERLPEYMVPSAFVFLDRLPMSGTGKVDRAALPAPEQAPADAGWTAPRTPVEEALAGIWGTVLGVERVGAHDDFFELGGHSLLATRVVSRVREVFGVEARLRALFEAPTVAGLAARIEALRRAGVPAPPAIAPADRSRPLPLSFAQERLWFLDRMPEGAAYVIPQGMRLAGALDIPALERALGEVMRRHEVLRTVFREGDEGPVQVITPFNGFTLPVEDLSRATPAEREAVVERRAAESVARPFDLAAGPLFRASLLRLAEDDHALLLSVHHAVADGWSMAVLDTELGALYEAFRRGDPSPLPEPPVQYADYAAWQRTHLRGEALDRELGWWKERLAGAPALLELPADHPRPAVMAFRGGFELVHYPAELLDRLQALARREGATLYMVLLGAFQALLARYAGTDDVVVGTTTAGRTRAELEPLIGLFMNTLALRTDLSGDPSFRELLRRVRDVTLGAYEHQDLPFEKLVAELRPERSLSHTPVFQVLFELHNTGAGEAGLPGLQAQTLGADVVGLKCDLSVALTAGADGLRGALLYSTELFEPTTARRMVGHLERVLEQVAEDAEVVLSRLRLTGPEERARMAEWNRTAAPYPAERCIHQLFQEQTRRTPDAVAVQWDEGSMTFGELDARAELLARRLAARGVGPEVRVGICLRRSPELLAGILGVMKAGGAWVPVDPGHPAERIAYVLHDSGAALVLAQDALAEVLAPVGLPVIRLDAEWERIAAETVDGLTADRAAVDSGVTAENLAYVIYTSGSTGRPKGVAMHHRGVVNYIHWGIRHYGADRGAGAPVFTSMAVDLTITNLLPLFAGRPVRLLPEESPVEALAQLLRSGPEFGLIKITPIHLGLLDGMLRPEELAACAHTLVVGADFLSAGPTVIWQDHAPGVRVMNEYGPTETVVGCSAYTLPPGRHRSGPVPVGRAIDNLTFHVLDAHGEQVPAGLPGELYIGGAGVARGYLGRPALSAEKFVPDPFAGPGDRMYRTGDRARWLPEGDLLILGRTDHQLKIRGYRVEPGEIEAALRRCDGVRECLVVAREDRPGDRRLVAYVVGDAEAAALGDQLRRTLPEYMVPGAFVRLDALPQTRTGKLDPRTLPAPVWSAARAEDEAPRNEVEAELAAMWAELLGIEDVGVTRSFFELGGDSFLALRLFTRANRQLGCDLPVSTLFAGATVRHMADAVLRQRDSVSALPESIVPLQPGGSLPPLFFIHSADRNVMGYVNLVRHLGPEQPAWGVRDLGDLSRPVAQIAAEHVQAIRAVQPHGPYALVGWSFGGVVAYEIAVRLEGMGERVAFVGLMDTMSPLLMREWSWARDAEVVAGMAHEAAEQNGGALALTPDDLEGVEVEEMIRRAAAALRTQGAVPAEFDDESLAEAVRNVRGRIASGSTYTPERFSGTVTLFRASAGSERQERFFAERAEEERRTLGWTPLADAVRVHAVPGTHVTLGAEPHVRTLARHMRESLAAARSHAAPAGDA</sequence>
<dbReference type="FunFam" id="3.30.300.30:FF:000010">
    <property type="entry name" value="Enterobactin synthetase component F"/>
    <property type="match status" value="1"/>
</dbReference>
<dbReference type="InterPro" id="IPR009081">
    <property type="entry name" value="PP-bd_ACP"/>
</dbReference>
<evidence type="ECO:0000256" key="15">
    <source>
        <dbReference type="ARBA" id="ARBA00051971"/>
    </source>
</evidence>
<dbReference type="InterPro" id="IPR001227">
    <property type="entry name" value="Ac_transferase_dom_sf"/>
</dbReference>
<dbReference type="Gene3D" id="3.30.559.10">
    <property type="entry name" value="Chloramphenicol acetyltransferase-like domain"/>
    <property type="match status" value="2"/>
</dbReference>
<evidence type="ECO:0000256" key="19">
    <source>
        <dbReference type="ARBA" id="ARBA00066974"/>
    </source>
</evidence>
<protein>
    <recommendedName>
        <fullName evidence="20">Phenolphthiocerol/phthiocerol polyketide synthase subunit E</fullName>
        <ecNumber evidence="19">2.3.1.292</ecNumber>
    </recommendedName>
    <alternativeName>
        <fullName evidence="22">(Phenol)carboxyphthiodiolenone synthase subunit E</fullName>
    </alternativeName>
    <alternativeName>
        <fullName evidence="23">Beta-ketoacyl-acyl-carrier-protein synthase I</fullName>
    </alternativeName>
    <alternativeName>
        <fullName evidence="21">Phthiocerol synthesis polyketide synthase type I PpsE</fullName>
    </alternativeName>
</protein>
<dbReference type="InterPro" id="IPR029058">
    <property type="entry name" value="AB_hydrolase_fold"/>
</dbReference>
<dbReference type="PROSITE" id="PS00606">
    <property type="entry name" value="KS3_1"/>
    <property type="match status" value="1"/>
</dbReference>
<dbReference type="Gene3D" id="3.30.70.250">
    <property type="entry name" value="Malonyl-CoA ACP transacylase, ACP-binding"/>
    <property type="match status" value="1"/>
</dbReference>
<evidence type="ECO:0000313" key="29">
    <source>
        <dbReference type="Proteomes" id="UP000582837"/>
    </source>
</evidence>
<dbReference type="SMART" id="SM00823">
    <property type="entry name" value="PKS_PP"/>
    <property type="match status" value="3"/>
</dbReference>
<evidence type="ECO:0000256" key="20">
    <source>
        <dbReference type="ARBA" id="ARBA00073623"/>
    </source>
</evidence>
<dbReference type="GO" id="GO:0006633">
    <property type="term" value="P:fatty acid biosynthetic process"/>
    <property type="evidence" value="ECO:0007669"/>
    <property type="project" value="InterPro"/>
</dbReference>
<keyword evidence="9" id="KW-0663">Pyridoxal phosphate</keyword>
<dbReference type="InterPro" id="IPR014031">
    <property type="entry name" value="Ketoacyl_synth_C"/>
</dbReference>
<evidence type="ECO:0000256" key="14">
    <source>
        <dbReference type="ARBA" id="ARBA00050973"/>
    </source>
</evidence>
<evidence type="ECO:0000256" key="16">
    <source>
        <dbReference type="ARBA" id="ARBA00052119"/>
    </source>
</evidence>
<gene>
    <name evidence="28" type="ORF">HNQ61_001045</name>
</gene>
<dbReference type="CDD" id="cd05930">
    <property type="entry name" value="A_NRPS"/>
    <property type="match status" value="2"/>
</dbReference>
<evidence type="ECO:0000256" key="22">
    <source>
        <dbReference type="ARBA" id="ARBA00078169"/>
    </source>
</evidence>
<dbReference type="FunFam" id="3.40.50.12780:FF:000012">
    <property type="entry name" value="Non-ribosomal peptide synthetase"/>
    <property type="match status" value="1"/>
</dbReference>
<evidence type="ECO:0000259" key="26">
    <source>
        <dbReference type="PROSITE" id="PS50075"/>
    </source>
</evidence>
<dbReference type="CDD" id="cd00833">
    <property type="entry name" value="PKS"/>
    <property type="match status" value="1"/>
</dbReference>
<proteinExistence type="inferred from homology"/>
<keyword evidence="7" id="KW-0276">Fatty acid metabolism</keyword>
<keyword evidence="29" id="KW-1185">Reference proteome</keyword>
<evidence type="ECO:0000256" key="23">
    <source>
        <dbReference type="ARBA" id="ARBA00084020"/>
    </source>
</evidence>
<keyword evidence="4" id="KW-0596">Phosphopantetheine</keyword>
<evidence type="ECO:0000256" key="3">
    <source>
        <dbReference type="ARBA" id="ARBA00006432"/>
    </source>
</evidence>
<evidence type="ECO:0000256" key="5">
    <source>
        <dbReference type="ARBA" id="ARBA00022553"/>
    </source>
</evidence>
<dbReference type="PANTHER" id="PTHR45527">
    <property type="entry name" value="NONRIBOSOMAL PEPTIDE SYNTHETASE"/>
    <property type="match status" value="1"/>
</dbReference>
<dbReference type="InterPro" id="IPR042099">
    <property type="entry name" value="ANL_N_sf"/>
</dbReference>
<feature type="compositionally biased region" description="Low complexity" evidence="25">
    <location>
        <begin position="1172"/>
        <end position="1187"/>
    </location>
</feature>
<dbReference type="Gene3D" id="3.30.300.30">
    <property type="match status" value="2"/>
</dbReference>
<dbReference type="Gene3D" id="3.90.1150.10">
    <property type="entry name" value="Aspartate Aminotransferase, domain 1"/>
    <property type="match status" value="1"/>
</dbReference>
<dbReference type="SUPFAM" id="SSF56801">
    <property type="entry name" value="Acetyl-CoA synthetase-like"/>
    <property type="match status" value="2"/>
</dbReference>
<dbReference type="Gene3D" id="3.40.47.10">
    <property type="match status" value="1"/>
</dbReference>
<keyword evidence="24" id="KW-0175">Coiled coil</keyword>
<dbReference type="InterPro" id="IPR045851">
    <property type="entry name" value="AMP-bd_C_sf"/>
</dbReference>
<dbReference type="GO" id="GO:0016491">
    <property type="term" value="F:oxidoreductase activity"/>
    <property type="evidence" value="ECO:0007669"/>
    <property type="project" value="UniProtKB-KW"/>
</dbReference>
<dbReference type="Pfam" id="PF00668">
    <property type="entry name" value="Condensation"/>
    <property type="match status" value="2"/>
</dbReference>
<dbReference type="InterPro" id="IPR020845">
    <property type="entry name" value="AMP-binding_CS"/>
</dbReference>
<feature type="domain" description="Carrier" evidence="26">
    <location>
        <begin position="3798"/>
        <end position="3873"/>
    </location>
</feature>
<evidence type="ECO:0000256" key="10">
    <source>
        <dbReference type="ARBA" id="ARBA00023002"/>
    </source>
</evidence>
<comment type="cofactor">
    <cofactor evidence="2">
        <name>pantetheine 4'-phosphate</name>
        <dbReference type="ChEBI" id="CHEBI:47942"/>
    </cofactor>
</comment>
<dbReference type="SMART" id="SM00825">
    <property type="entry name" value="PKS_KS"/>
    <property type="match status" value="1"/>
</dbReference>
<comment type="function">
    <text evidence="18">Part of the PpsABCDE complex involved in the biosynthesis of the lipid core common to phthiocerols and phenolphthiocerols by successive additions of malonyl-CoA or methylmalonyl-CoA extender units. PpsA can accept as substrate the activated forms of either icosanoyl (C20), docosanoyl (C22) or lignoceroyl (C24) groups from FadD26, or a (4-hydroxyphenyl)-C17 or (4-hydroxyphenyl)-C19 fatty acyl from FadD29. PpsA initiates the biosynthesis and extends its substrate using a malonyl-CoA extender unit. The PpsB and PpsC proteins add the second and third malonyl-CoA extender units. PpsD adds an (R)-methylmalonyl unit and PpsE adds a second (R)-methylmalonyl unit. The incorporation of the methylmalonyl units results in formation of two branched methyl groups in the elongated product.</text>
</comment>
<dbReference type="SUPFAM" id="SSF53901">
    <property type="entry name" value="Thiolase-like"/>
    <property type="match status" value="1"/>
</dbReference>
<comment type="catalytic activity">
    <reaction evidence="16">
        <text>docosanoyl-[(phenol)carboxyphthiodiolenone synthase] + 2 (S)-methylmalonyl-CoA + 3 malonyl-CoA + 5 NADPH + 10 H(+) = C34-carboxyphthiodiolenone-[(phenol)carboxyphthiodiolenone synthase] + 5 CO2 + 5 NADP(+) + 5 CoA + 2 H2O</text>
        <dbReference type="Rhea" id="RHEA:57752"/>
        <dbReference type="Rhea" id="RHEA-COMP:14987"/>
        <dbReference type="Rhea" id="RHEA-COMP:14988"/>
        <dbReference type="ChEBI" id="CHEBI:15377"/>
        <dbReference type="ChEBI" id="CHEBI:15378"/>
        <dbReference type="ChEBI" id="CHEBI:16526"/>
        <dbReference type="ChEBI" id="CHEBI:57287"/>
        <dbReference type="ChEBI" id="CHEBI:57327"/>
        <dbReference type="ChEBI" id="CHEBI:57384"/>
        <dbReference type="ChEBI" id="CHEBI:57783"/>
        <dbReference type="ChEBI" id="CHEBI:58349"/>
        <dbReference type="ChEBI" id="CHEBI:142237"/>
        <dbReference type="ChEBI" id="CHEBI:142238"/>
        <dbReference type="EC" id="2.3.1.292"/>
    </reaction>
</comment>
<evidence type="ECO:0000256" key="25">
    <source>
        <dbReference type="SAM" id="MobiDB-lite"/>
    </source>
</evidence>
<dbReference type="Proteomes" id="UP000582837">
    <property type="component" value="Unassembled WGS sequence"/>
</dbReference>
<dbReference type="GO" id="GO:0005829">
    <property type="term" value="C:cytosol"/>
    <property type="evidence" value="ECO:0007669"/>
    <property type="project" value="TreeGrafter"/>
</dbReference>
<name>A0A841GQT5_9BACT</name>
<organism evidence="28 29">
    <name type="scientific">Longimicrobium terrae</name>
    <dbReference type="NCBI Taxonomy" id="1639882"/>
    <lineage>
        <taxon>Bacteria</taxon>
        <taxon>Pseudomonadati</taxon>
        <taxon>Gemmatimonadota</taxon>
        <taxon>Longimicrobiia</taxon>
        <taxon>Longimicrobiales</taxon>
        <taxon>Longimicrobiaceae</taxon>
        <taxon>Longimicrobium</taxon>
    </lineage>
</organism>
<feature type="domain" description="Ketosynthase family 3 (KS3)" evidence="27">
    <location>
        <begin position="13"/>
        <end position="437"/>
    </location>
</feature>
<dbReference type="InterPro" id="IPR005814">
    <property type="entry name" value="Aminotrans_3"/>
</dbReference>
<dbReference type="PROSITE" id="PS00012">
    <property type="entry name" value="PHOSPHOPANTETHEINE"/>
    <property type="match status" value="1"/>
</dbReference>
<evidence type="ECO:0000256" key="6">
    <source>
        <dbReference type="ARBA" id="ARBA00022679"/>
    </source>
</evidence>
<dbReference type="Pfam" id="PF22621">
    <property type="entry name" value="CurL-like_PKS_C"/>
    <property type="match status" value="1"/>
</dbReference>
<dbReference type="InterPro" id="IPR020806">
    <property type="entry name" value="PKS_PP-bd"/>
</dbReference>
<dbReference type="InterPro" id="IPR025110">
    <property type="entry name" value="AMP-bd_C"/>
</dbReference>
<comment type="catalytic activity">
    <reaction evidence="15">
        <text>19-(4-hydroxyphenyl)nonadecanoyl-[(phenol)carboxyphthiodiolenone synthase] + 2 (S)-methylmalonyl-CoA + 3 malonyl-CoA + 5 NADPH + 10 H(+) = C37-(phenol)carboxyphthiodiolenone-[(phenol)carboxyphthiodiolenone synthase] + 5 CO2 + 5 NADP(+) + 5 CoA + 2 H2O</text>
        <dbReference type="Rhea" id="RHEA:57760"/>
        <dbReference type="Rhea" id="RHEA-COMP:14273"/>
        <dbReference type="Rhea" id="RHEA-COMP:14990"/>
        <dbReference type="ChEBI" id="CHEBI:15377"/>
        <dbReference type="ChEBI" id="CHEBI:15378"/>
        <dbReference type="ChEBI" id="CHEBI:16526"/>
        <dbReference type="ChEBI" id="CHEBI:57287"/>
        <dbReference type="ChEBI" id="CHEBI:57327"/>
        <dbReference type="ChEBI" id="CHEBI:57384"/>
        <dbReference type="ChEBI" id="CHEBI:57783"/>
        <dbReference type="ChEBI" id="CHEBI:58349"/>
        <dbReference type="ChEBI" id="CHEBI:133301"/>
        <dbReference type="ChEBI" id="CHEBI:142260"/>
        <dbReference type="EC" id="2.3.1.292"/>
    </reaction>
</comment>
<comment type="cofactor">
    <cofactor evidence="1">
        <name>NADP(+)</name>
        <dbReference type="ChEBI" id="CHEBI:58349"/>
    </cofactor>
</comment>
<feature type="domain" description="Carrier" evidence="26">
    <location>
        <begin position="947"/>
        <end position="1022"/>
    </location>
</feature>
<dbReference type="GO" id="GO:0030170">
    <property type="term" value="F:pyridoxal phosphate binding"/>
    <property type="evidence" value="ECO:0007669"/>
    <property type="project" value="InterPro"/>
</dbReference>
<dbReference type="InterPro" id="IPR010071">
    <property type="entry name" value="AA_adenyl_dom"/>
</dbReference>
<reference evidence="28 29" key="1">
    <citation type="submission" date="2020-08" db="EMBL/GenBank/DDBJ databases">
        <title>Genomic Encyclopedia of Type Strains, Phase IV (KMG-IV): sequencing the most valuable type-strain genomes for metagenomic binning, comparative biology and taxonomic classification.</title>
        <authorList>
            <person name="Goeker M."/>
        </authorList>
    </citation>
    <scope>NUCLEOTIDE SEQUENCE [LARGE SCALE GENOMIC DNA]</scope>
    <source>
        <strain evidence="28 29">DSM 29007</strain>
    </source>
</reference>
<evidence type="ECO:0000256" key="2">
    <source>
        <dbReference type="ARBA" id="ARBA00001957"/>
    </source>
</evidence>
<dbReference type="GO" id="GO:0004315">
    <property type="term" value="F:3-oxoacyl-[acyl-carrier-protein] synthase activity"/>
    <property type="evidence" value="ECO:0007669"/>
    <property type="project" value="InterPro"/>
</dbReference>
<keyword evidence="8" id="KW-0521">NADP</keyword>
<dbReference type="EC" id="2.3.1.292" evidence="19"/>
<dbReference type="SUPFAM" id="SSF47336">
    <property type="entry name" value="ACP-like"/>
    <property type="match status" value="3"/>
</dbReference>
<feature type="region of interest" description="Disordered" evidence="25">
    <location>
        <begin position="906"/>
        <end position="945"/>
    </location>
</feature>
<dbReference type="CDD" id="cd19531">
    <property type="entry name" value="LCL_NRPS-like"/>
    <property type="match status" value="2"/>
</dbReference>
<dbReference type="InterPro" id="IPR001242">
    <property type="entry name" value="Condensation_dom"/>
</dbReference>
<dbReference type="InterPro" id="IPR014030">
    <property type="entry name" value="Ketoacyl_synth_N"/>
</dbReference>
<dbReference type="PROSITE" id="PS00455">
    <property type="entry name" value="AMP_BINDING"/>
    <property type="match status" value="2"/>
</dbReference>
<dbReference type="Gene3D" id="3.40.366.10">
    <property type="entry name" value="Malonyl-Coenzyme A Acyl Carrier Protein, domain 2"/>
    <property type="match status" value="1"/>
</dbReference>
<dbReference type="Pfam" id="PF00698">
    <property type="entry name" value="Acyl_transf_1"/>
    <property type="match status" value="1"/>
</dbReference>
<dbReference type="SUPFAM" id="SSF52151">
    <property type="entry name" value="FabD/lysophospholipase-like"/>
    <property type="match status" value="1"/>
</dbReference>